<dbReference type="VEuPathDB" id="TriTrypDB:ADEAN_000500100"/>
<organism evidence="8 9">
    <name type="scientific">Angomonas deanei</name>
    <dbReference type="NCBI Taxonomy" id="59799"/>
    <lineage>
        <taxon>Eukaryota</taxon>
        <taxon>Discoba</taxon>
        <taxon>Euglenozoa</taxon>
        <taxon>Kinetoplastea</taxon>
        <taxon>Metakinetoplastina</taxon>
        <taxon>Trypanosomatida</taxon>
        <taxon>Trypanosomatidae</taxon>
        <taxon>Strigomonadinae</taxon>
        <taxon>Angomonas</taxon>
    </lineage>
</organism>
<evidence type="ECO:0000256" key="5">
    <source>
        <dbReference type="ARBA" id="ARBA00023329"/>
    </source>
</evidence>
<evidence type="ECO:0000256" key="2">
    <source>
        <dbReference type="ARBA" id="ARBA00005263"/>
    </source>
</evidence>
<dbReference type="GO" id="GO:0030130">
    <property type="term" value="C:clathrin coat of trans-Golgi network vesicle"/>
    <property type="evidence" value="ECO:0007669"/>
    <property type="project" value="InterPro"/>
</dbReference>
<evidence type="ECO:0000313" key="9">
    <source>
        <dbReference type="Proteomes" id="UP000515908"/>
    </source>
</evidence>
<protein>
    <recommendedName>
        <fullName evidence="6">Clathrin light chain</fullName>
    </recommendedName>
</protein>
<feature type="region of interest" description="Disordered" evidence="7">
    <location>
        <begin position="40"/>
        <end position="64"/>
    </location>
</feature>
<keyword evidence="5 6" id="KW-0968">Cytoplasmic vesicle</keyword>
<dbReference type="Pfam" id="PF01086">
    <property type="entry name" value="Clathrin_lg_ch"/>
    <property type="match status" value="1"/>
</dbReference>
<keyword evidence="9" id="KW-1185">Reference proteome</keyword>
<sequence length="108" mass="12135">MEAINRQIANRTAALDKETKEKETKILAAAQAYLKEMATKRDKDVSNSKEIHKKEQQAGVQKVDQLKKSGAVWTSVGMLVDLQKPNPHSKGTERMRTLFNTLNEVKVA</sequence>
<keyword evidence="3 6" id="KW-0472">Membrane</keyword>
<dbReference type="GO" id="GO:0006886">
    <property type="term" value="P:intracellular protein transport"/>
    <property type="evidence" value="ECO:0007669"/>
    <property type="project" value="InterPro"/>
</dbReference>
<evidence type="ECO:0000256" key="4">
    <source>
        <dbReference type="ARBA" id="ARBA00023176"/>
    </source>
</evidence>
<dbReference type="EMBL" id="LR877153">
    <property type="protein sequence ID" value="CAD2217523.1"/>
    <property type="molecule type" value="Genomic_DNA"/>
</dbReference>
<dbReference type="InterPro" id="IPR000996">
    <property type="entry name" value="Clathrin_L-chain"/>
</dbReference>
<evidence type="ECO:0000256" key="7">
    <source>
        <dbReference type="SAM" id="MobiDB-lite"/>
    </source>
</evidence>
<name>A0A7G2CFQ6_9TRYP</name>
<evidence type="ECO:0000256" key="1">
    <source>
        <dbReference type="ARBA" id="ARBA00004180"/>
    </source>
</evidence>
<dbReference type="GO" id="GO:0005198">
    <property type="term" value="F:structural molecule activity"/>
    <property type="evidence" value="ECO:0007669"/>
    <property type="project" value="InterPro"/>
</dbReference>
<dbReference type="GO" id="GO:0030132">
    <property type="term" value="C:clathrin coat of coated pit"/>
    <property type="evidence" value="ECO:0007669"/>
    <property type="project" value="InterPro"/>
</dbReference>
<accession>A0A7G2CFQ6</accession>
<dbReference type="OrthoDB" id="278062at2759"/>
<comment type="function">
    <text evidence="6">Clathrin is the major protein of the polyhedral coat of coated pits and vesicles.</text>
</comment>
<evidence type="ECO:0000256" key="3">
    <source>
        <dbReference type="ARBA" id="ARBA00023136"/>
    </source>
</evidence>
<dbReference type="AlphaFoldDB" id="A0A7G2CFQ6"/>
<feature type="compositionally biased region" description="Basic and acidic residues" evidence="7">
    <location>
        <begin position="40"/>
        <end position="56"/>
    </location>
</feature>
<keyword evidence="4 6" id="KW-0168">Coated pit</keyword>
<dbReference type="GO" id="GO:0016192">
    <property type="term" value="P:vesicle-mediated transport"/>
    <property type="evidence" value="ECO:0007669"/>
    <property type="project" value="InterPro"/>
</dbReference>
<evidence type="ECO:0000256" key="6">
    <source>
        <dbReference type="RuleBase" id="RU363137"/>
    </source>
</evidence>
<dbReference type="Proteomes" id="UP000515908">
    <property type="component" value="Chromosome 09"/>
</dbReference>
<gene>
    <name evidence="8" type="ORF">ADEAN_000500100</name>
</gene>
<evidence type="ECO:0000313" key="8">
    <source>
        <dbReference type="EMBL" id="CAD2217523.1"/>
    </source>
</evidence>
<comment type="subcellular location">
    <subcellularLocation>
        <location evidence="1 6">Cytoplasmic vesicle membrane</location>
        <topology evidence="1 6">Peripheral membrane protein</topology>
        <orientation evidence="1 6">Cytoplasmic side</orientation>
    </subcellularLocation>
    <subcellularLocation>
        <location evidence="6">Membrane</location>
        <location evidence="6">Coated pit</location>
        <topology evidence="6">Peripheral membrane protein</topology>
        <orientation evidence="6">Cytoplasmic side</orientation>
    </subcellularLocation>
    <text evidence="6">Cytoplasmic face of coated pits and vesicles.</text>
</comment>
<reference evidence="8 9" key="1">
    <citation type="submission" date="2020-08" db="EMBL/GenBank/DDBJ databases">
        <authorList>
            <person name="Newling K."/>
            <person name="Davey J."/>
            <person name="Forrester S."/>
        </authorList>
    </citation>
    <scope>NUCLEOTIDE SEQUENCE [LARGE SCALE GENOMIC DNA]</scope>
    <source>
        <strain evidence="9">Crithidia deanei Carvalho (ATCC PRA-265)</strain>
    </source>
</reference>
<proteinExistence type="inferred from homology"/>
<comment type="similarity">
    <text evidence="2 6">Belongs to the clathrin light chain family.</text>
</comment>